<dbReference type="EMBL" id="ML121533">
    <property type="protein sequence ID" value="RPB26623.1"/>
    <property type="molecule type" value="Genomic_DNA"/>
</dbReference>
<proteinExistence type="predicted"/>
<reference evidence="2 3" key="1">
    <citation type="journal article" date="2018" name="Nat. Ecol. Evol.">
        <title>Pezizomycetes genomes reveal the molecular basis of ectomycorrhizal truffle lifestyle.</title>
        <authorList>
            <person name="Murat C."/>
            <person name="Payen T."/>
            <person name="Noel B."/>
            <person name="Kuo A."/>
            <person name="Morin E."/>
            <person name="Chen J."/>
            <person name="Kohler A."/>
            <person name="Krizsan K."/>
            <person name="Balestrini R."/>
            <person name="Da Silva C."/>
            <person name="Montanini B."/>
            <person name="Hainaut M."/>
            <person name="Levati E."/>
            <person name="Barry K.W."/>
            <person name="Belfiori B."/>
            <person name="Cichocki N."/>
            <person name="Clum A."/>
            <person name="Dockter R.B."/>
            <person name="Fauchery L."/>
            <person name="Guy J."/>
            <person name="Iotti M."/>
            <person name="Le Tacon F."/>
            <person name="Lindquist E.A."/>
            <person name="Lipzen A."/>
            <person name="Malagnac F."/>
            <person name="Mello A."/>
            <person name="Molinier V."/>
            <person name="Miyauchi S."/>
            <person name="Poulain J."/>
            <person name="Riccioni C."/>
            <person name="Rubini A."/>
            <person name="Sitrit Y."/>
            <person name="Splivallo R."/>
            <person name="Traeger S."/>
            <person name="Wang M."/>
            <person name="Zifcakova L."/>
            <person name="Wipf D."/>
            <person name="Zambonelli A."/>
            <person name="Paolocci F."/>
            <person name="Nowrousian M."/>
            <person name="Ottonello S."/>
            <person name="Baldrian P."/>
            <person name="Spatafora J.W."/>
            <person name="Henrissat B."/>
            <person name="Nagy L.G."/>
            <person name="Aury J.M."/>
            <person name="Wincker P."/>
            <person name="Grigoriev I.V."/>
            <person name="Bonfante P."/>
            <person name="Martin F.M."/>
        </authorList>
    </citation>
    <scope>NUCLEOTIDE SEQUENCE [LARGE SCALE GENOMIC DNA]</scope>
    <source>
        <strain evidence="2 3">ATCC MYA-4762</strain>
    </source>
</reference>
<gene>
    <name evidence="2" type="ORF">L211DRAFT_644091</name>
</gene>
<evidence type="ECO:0000313" key="2">
    <source>
        <dbReference type="EMBL" id="RPB26623.1"/>
    </source>
</evidence>
<dbReference type="AlphaFoldDB" id="A0A3N4LUN3"/>
<name>A0A3N4LUN3_9PEZI</name>
<feature type="compositionally biased region" description="Low complexity" evidence="1">
    <location>
        <begin position="30"/>
        <end position="54"/>
    </location>
</feature>
<feature type="region of interest" description="Disordered" evidence="1">
    <location>
        <begin position="30"/>
        <end position="65"/>
    </location>
</feature>
<keyword evidence="3" id="KW-1185">Reference proteome</keyword>
<sequence length="121" mass="13025">MSIGTSISTPSCSHTGRSKYRTCTLAAGSSAASSWSPPSSLPSSLPVASSTSLSRLSEKPFTTTKRLPTSTKSAIYSTRAPEHEYLILLLIDMNYKTPPPRVKVNTSLATVPSRYYWPVVA</sequence>
<dbReference type="InParanoid" id="A0A3N4LUN3"/>
<protein>
    <submittedName>
        <fullName evidence="2">Uncharacterized protein</fullName>
    </submittedName>
</protein>
<evidence type="ECO:0000313" key="3">
    <source>
        <dbReference type="Proteomes" id="UP000267821"/>
    </source>
</evidence>
<accession>A0A3N4LUN3</accession>
<evidence type="ECO:0000256" key="1">
    <source>
        <dbReference type="SAM" id="MobiDB-lite"/>
    </source>
</evidence>
<dbReference type="Proteomes" id="UP000267821">
    <property type="component" value="Unassembled WGS sequence"/>
</dbReference>
<organism evidence="2 3">
    <name type="scientific">Terfezia boudieri ATCC MYA-4762</name>
    <dbReference type="NCBI Taxonomy" id="1051890"/>
    <lineage>
        <taxon>Eukaryota</taxon>
        <taxon>Fungi</taxon>
        <taxon>Dikarya</taxon>
        <taxon>Ascomycota</taxon>
        <taxon>Pezizomycotina</taxon>
        <taxon>Pezizomycetes</taxon>
        <taxon>Pezizales</taxon>
        <taxon>Pezizaceae</taxon>
        <taxon>Terfezia</taxon>
    </lineage>
</organism>